<comment type="caution">
    <text evidence="3">The sequence shown here is derived from an EMBL/GenBank/DDBJ whole genome shotgun (WGS) entry which is preliminary data.</text>
</comment>
<feature type="region of interest" description="Disordered" evidence="1">
    <location>
        <begin position="459"/>
        <end position="491"/>
    </location>
</feature>
<proteinExistence type="predicted"/>
<sequence length="516" mass="60040">MSFSTYREKQYHRNICLKINEARKARKYCDVTLQSGEVKITAHKLILTSFSDFFETLFQNHSSQELFLIDNISSEILETIVQFAYSGEIKITEHNAMELYEATDVLKADGMQKATVDFMKRHMHVDFDNLVKVSTFACTLGLMQQLKAVCSFITKNFEDVKKKGLLNSLFVDHLETLLSNTNLSALIFDIPAENVELELLKVVLEYISNKGGCQIEKLNVDSLLWTIKFSEIPFHDLVETLENYPSVYDSDAIRNILLYMQYPRNQSIDQLLPKKWSEVRKFSGCWRNMEYHYDYHGHNWTRDFQFVDDRASEIRIFVSRCLCSTLDKKKVITRINRIVVTCRSGKELSVIHEDSKEKTCNKKCSDIELLDERFILQRNEVIVKVESFYNTTEMGLRFTSNFGNVFGPYGSEFGGDTAGIKTNKPGSERGYFYSFCGTVLTKTYYPNCLWVGVDLRSRSPSPEESHDRDEHDRDDHDSWSNDSYEDHSYSNHDSIDKYINLEEEFYDSPGYYQESD</sequence>
<name>A0A8B6F870_MYTGA</name>
<protein>
    <recommendedName>
        <fullName evidence="2">BTB domain-containing protein</fullName>
    </recommendedName>
</protein>
<evidence type="ECO:0000313" key="4">
    <source>
        <dbReference type="Proteomes" id="UP000596742"/>
    </source>
</evidence>
<keyword evidence="4" id="KW-1185">Reference proteome</keyword>
<dbReference type="SUPFAM" id="SSF54695">
    <property type="entry name" value="POZ domain"/>
    <property type="match status" value="1"/>
</dbReference>
<dbReference type="Proteomes" id="UP000596742">
    <property type="component" value="Unassembled WGS sequence"/>
</dbReference>
<reference evidence="3" key="1">
    <citation type="submission" date="2018-11" db="EMBL/GenBank/DDBJ databases">
        <authorList>
            <person name="Alioto T."/>
            <person name="Alioto T."/>
        </authorList>
    </citation>
    <scope>NUCLEOTIDE SEQUENCE</scope>
</reference>
<gene>
    <name evidence="3" type="ORF">MGAL_10B002042</name>
</gene>
<dbReference type="Gene3D" id="3.30.710.10">
    <property type="entry name" value="Potassium Channel Kv1.1, Chain A"/>
    <property type="match status" value="1"/>
</dbReference>
<dbReference type="SMART" id="SM00225">
    <property type="entry name" value="BTB"/>
    <property type="match status" value="1"/>
</dbReference>
<dbReference type="PANTHER" id="PTHR45632">
    <property type="entry name" value="LD33804P"/>
    <property type="match status" value="1"/>
</dbReference>
<dbReference type="InterPro" id="IPR000210">
    <property type="entry name" value="BTB/POZ_dom"/>
</dbReference>
<dbReference type="OrthoDB" id="6060638at2759"/>
<accession>A0A8B6F870</accession>
<feature type="domain" description="BTB" evidence="2">
    <location>
        <begin position="29"/>
        <end position="93"/>
    </location>
</feature>
<dbReference type="AlphaFoldDB" id="A0A8B6F870"/>
<evidence type="ECO:0000259" key="2">
    <source>
        <dbReference type="PROSITE" id="PS50097"/>
    </source>
</evidence>
<dbReference type="Pfam" id="PF00651">
    <property type="entry name" value="BTB"/>
    <property type="match status" value="1"/>
</dbReference>
<dbReference type="InterPro" id="IPR036404">
    <property type="entry name" value="Jacalin-like_lectin_dom_sf"/>
</dbReference>
<dbReference type="Gene3D" id="1.25.40.420">
    <property type="match status" value="1"/>
</dbReference>
<dbReference type="PROSITE" id="PS50097">
    <property type="entry name" value="BTB"/>
    <property type="match status" value="1"/>
</dbReference>
<evidence type="ECO:0000256" key="1">
    <source>
        <dbReference type="SAM" id="MobiDB-lite"/>
    </source>
</evidence>
<dbReference type="EMBL" id="UYJE01006447">
    <property type="protein sequence ID" value="VDI46043.1"/>
    <property type="molecule type" value="Genomic_DNA"/>
</dbReference>
<organism evidence="3 4">
    <name type="scientific">Mytilus galloprovincialis</name>
    <name type="common">Mediterranean mussel</name>
    <dbReference type="NCBI Taxonomy" id="29158"/>
    <lineage>
        <taxon>Eukaryota</taxon>
        <taxon>Metazoa</taxon>
        <taxon>Spiralia</taxon>
        <taxon>Lophotrochozoa</taxon>
        <taxon>Mollusca</taxon>
        <taxon>Bivalvia</taxon>
        <taxon>Autobranchia</taxon>
        <taxon>Pteriomorphia</taxon>
        <taxon>Mytilida</taxon>
        <taxon>Mytiloidea</taxon>
        <taxon>Mytilidae</taxon>
        <taxon>Mytilinae</taxon>
        <taxon>Mytilus</taxon>
    </lineage>
</organism>
<dbReference type="InterPro" id="IPR011333">
    <property type="entry name" value="SKP1/BTB/POZ_sf"/>
</dbReference>
<dbReference type="CDD" id="cd14733">
    <property type="entry name" value="BACK"/>
    <property type="match status" value="1"/>
</dbReference>
<dbReference type="Gene3D" id="2.100.10.30">
    <property type="entry name" value="Jacalin-like lectin domain"/>
    <property type="match status" value="1"/>
</dbReference>
<evidence type="ECO:0000313" key="3">
    <source>
        <dbReference type="EMBL" id="VDI46043.1"/>
    </source>
</evidence>